<gene>
    <name evidence="3" type="ORF">KAF25_007803</name>
</gene>
<evidence type="ECO:0000313" key="4">
    <source>
        <dbReference type="Proteomes" id="UP000782241"/>
    </source>
</evidence>
<comment type="caution">
    <text evidence="3">The sequence shown here is derived from an EMBL/GenBank/DDBJ whole genome shotgun (WGS) entry which is preliminary data.</text>
</comment>
<accession>A0A9P7GYI3</accession>
<evidence type="ECO:0000259" key="2">
    <source>
        <dbReference type="PROSITE" id="PS50207"/>
    </source>
</evidence>
<dbReference type="PROSITE" id="PS50207">
    <property type="entry name" value="CASPASE_P10"/>
    <property type="match status" value="1"/>
</dbReference>
<keyword evidence="4" id="KW-1185">Reference proteome</keyword>
<feature type="region of interest" description="Disordered" evidence="1">
    <location>
        <begin position="298"/>
        <end position="321"/>
    </location>
</feature>
<dbReference type="SUPFAM" id="SSF81296">
    <property type="entry name" value="E set domains"/>
    <property type="match status" value="1"/>
</dbReference>
<dbReference type="InterPro" id="IPR014752">
    <property type="entry name" value="Arrestin-like_C"/>
</dbReference>
<dbReference type="InterPro" id="IPR002138">
    <property type="entry name" value="Pept_C14_p10"/>
</dbReference>
<dbReference type="Gene3D" id="2.60.40.640">
    <property type="match status" value="1"/>
</dbReference>
<reference evidence="3" key="1">
    <citation type="submission" date="2021-04" db="EMBL/GenBank/DDBJ databases">
        <title>Draft genome of Fusarium avenaceum strain F156N33, isolated from an atmospheric sample in Virginia.</title>
        <authorList>
            <person name="Yang S."/>
            <person name="Vinatzer B.A."/>
            <person name="Coleman J."/>
        </authorList>
    </citation>
    <scope>NUCLEOTIDE SEQUENCE</scope>
    <source>
        <strain evidence="3">F156N33</strain>
    </source>
</reference>
<sequence length="641" mass="73195">MDSSPIVLNHNHSGDGSIIAGSLLLHITENGIQVENLDAIVRIHATYKKPFKKGCRSCKYQTTELKRCQLVTTTTSLDRDTYNYPFSFQIPSYTPPTMDTSIVSIVYKLEAIASIQRQGPKSQPSESLAFSRTIQVARSIPVSSTREISNRIYQADGIEVSCRFNSVMSPTGKNKAMLTMSGLRSCPGNGEDVQFWRVCKGTWILEETIVTTAVACTEHAHGNGTERSTARKKTKALGESSFYDGWATDDQAGSLSIEFPFSTRTRSMKFTQDTGDCGDTSINHAYQVPSFKTHTQFPSVMASQRRRSTGGKRPRRVYPGHRQFNDYNGRSYDVITAWEYGPNTKIPKLSIQLYRLGQPKSTSFEMGLALLQSDAITGWGNARNWWPRCDVYTGFKNVEECVEHHRQEKAYRRKAVEEMQQKAVVGLPEEDAHEKLVTEIRGYEPLPHIVPSWCKSAKFVNSWDTDRYKSWIFVIPEDCHSWEDVIDKGLLQVKFDLDVSPEMFTDSWDDFEESTLGKDGWVDVSKSGIEKCKPVEILHLCASNERKKGDFEEADEEKTSGSDKRLFDAWFDATTHLRDCTYRIEECEECEENEPHEWCEKDRDEHYFDEDGQCIACRRESEYRRRSKRVAARETNLDYTV</sequence>
<feature type="compositionally biased region" description="Basic residues" evidence="1">
    <location>
        <begin position="304"/>
        <end position="319"/>
    </location>
</feature>
<organism evidence="3 4">
    <name type="scientific">Fusarium avenaceum</name>
    <dbReference type="NCBI Taxonomy" id="40199"/>
    <lineage>
        <taxon>Eukaryota</taxon>
        <taxon>Fungi</taxon>
        <taxon>Dikarya</taxon>
        <taxon>Ascomycota</taxon>
        <taxon>Pezizomycotina</taxon>
        <taxon>Sordariomycetes</taxon>
        <taxon>Hypocreomycetidae</taxon>
        <taxon>Hypocreales</taxon>
        <taxon>Nectriaceae</taxon>
        <taxon>Fusarium</taxon>
        <taxon>Fusarium tricinctum species complex</taxon>
    </lineage>
</organism>
<dbReference type="InterPro" id="IPR014756">
    <property type="entry name" value="Ig_E-set"/>
</dbReference>
<evidence type="ECO:0000256" key="1">
    <source>
        <dbReference type="SAM" id="MobiDB-lite"/>
    </source>
</evidence>
<name>A0A9P7GYI3_9HYPO</name>
<dbReference type="GO" id="GO:0004197">
    <property type="term" value="F:cysteine-type endopeptidase activity"/>
    <property type="evidence" value="ECO:0007669"/>
    <property type="project" value="InterPro"/>
</dbReference>
<dbReference type="Proteomes" id="UP000782241">
    <property type="component" value="Unassembled WGS sequence"/>
</dbReference>
<feature type="domain" description="Caspase family p10" evidence="2">
    <location>
        <begin position="1"/>
        <end position="85"/>
    </location>
</feature>
<dbReference type="EMBL" id="JAGPUO010000016">
    <property type="protein sequence ID" value="KAG5657770.1"/>
    <property type="molecule type" value="Genomic_DNA"/>
</dbReference>
<dbReference type="GO" id="GO:0006508">
    <property type="term" value="P:proteolysis"/>
    <property type="evidence" value="ECO:0007669"/>
    <property type="project" value="InterPro"/>
</dbReference>
<evidence type="ECO:0000313" key="3">
    <source>
        <dbReference type="EMBL" id="KAG5657770.1"/>
    </source>
</evidence>
<dbReference type="AlphaFoldDB" id="A0A9P7GYI3"/>
<dbReference type="InterPro" id="IPR024391">
    <property type="entry name" value="LDB19_N"/>
</dbReference>
<dbReference type="Pfam" id="PF13002">
    <property type="entry name" value="LDB19"/>
    <property type="match status" value="1"/>
</dbReference>
<protein>
    <recommendedName>
        <fullName evidence="2">Caspase family p10 domain-containing protein</fullName>
    </recommendedName>
</protein>
<proteinExistence type="predicted"/>